<keyword evidence="1" id="KW-0028">Amino-acid biosynthesis</keyword>
<feature type="non-terminal residue" evidence="4">
    <location>
        <position position="76"/>
    </location>
</feature>
<protein>
    <submittedName>
        <fullName evidence="4">3-dehydroquinate synthase</fullName>
    </submittedName>
</protein>
<accession>A0A2J8A4X7</accession>
<dbReference type="InterPro" id="IPR056179">
    <property type="entry name" value="DHQS_C"/>
</dbReference>
<dbReference type="InterPro" id="IPR002812">
    <property type="entry name" value="DHQS"/>
</dbReference>
<sequence>MRPDTPGWRGIHPDGVLLNQLAPEVDGLVALYVAAPGGRTRYLSKLASGAEVLVADAGGRTRTAMVGRAKIERRPL</sequence>
<dbReference type="Proteomes" id="UP000236333">
    <property type="component" value="Unassembled WGS sequence"/>
</dbReference>
<dbReference type="OrthoDB" id="3275at2759"/>
<evidence type="ECO:0000313" key="4">
    <source>
        <dbReference type="EMBL" id="PNH07566.1"/>
    </source>
</evidence>
<dbReference type="GO" id="GO:0008652">
    <property type="term" value="P:amino acid biosynthetic process"/>
    <property type="evidence" value="ECO:0007669"/>
    <property type="project" value="UniProtKB-KW"/>
</dbReference>
<dbReference type="GO" id="GO:0003856">
    <property type="term" value="F:3-dehydroquinate synthase activity"/>
    <property type="evidence" value="ECO:0007669"/>
    <property type="project" value="InterPro"/>
</dbReference>
<dbReference type="AlphaFoldDB" id="A0A2J8A4X7"/>
<evidence type="ECO:0000256" key="2">
    <source>
        <dbReference type="ARBA" id="ARBA00023141"/>
    </source>
</evidence>
<dbReference type="EMBL" id="PGGS01000174">
    <property type="protein sequence ID" value="PNH07566.1"/>
    <property type="molecule type" value="Genomic_DNA"/>
</dbReference>
<name>A0A2J8A4X7_9CHLO</name>
<feature type="domain" description="3-dehydroquinate synthase C-terminal" evidence="3">
    <location>
        <begin position="27"/>
        <end position="76"/>
    </location>
</feature>
<evidence type="ECO:0000259" key="3">
    <source>
        <dbReference type="Pfam" id="PF26558"/>
    </source>
</evidence>
<dbReference type="Pfam" id="PF26558">
    <property type="entry name" value="DHQS_2nd"/>
    <property type="match status" value="1"/>
</dbReference>
<dbReference type="GO" id="GO:0016491">
    <property type="term" value="F:oxidoreductase activity"/>
    <property type="evidence" value="ECO:0007669"/>
    <property type="project" value="InterPro"/>
</dbReference>
<keyword evidence="5" id="KW-1185">Reference proteome</keyword>
<dbReference type="GO" id="GO:0009073">
    <property type="term" value="P:aromatic amino acid family biosynthetic process"/>
    <property type="evidence" value="ECO:0007669"/>
    <property type="project" value="UniProtKB-KW"/>
</dbReference>
<gene>
    <name evidence="4" type="ORF">TSOC_005981</name>
</gene>
<organism evidence="4 5">
    <name type="scientific">Tetrabaena socialis</name>
    <dbReference type="NCBI Taxonomy" id="47790"/>
    <lineage>
        <taxon>Eukaryota</taxon>
        <taxon>Viridiplantae</taxon>
        <taxon>Chlorophyta</taxon>
        <taxon>core chlorophytes</taxon>
        <taxon>Chlorophyceae</taxon>
        <taxon>CS clade</taxon>
        <taxon>Chlamydomonadales</taxon>
        <taxon>Tetrabaenaceae</taxon>
        <taxon>Tetrabaena</taxon>
    </lineage>
</organism>
<dbReference type="PANTHER" id="PTHR33563">
    <property type="match status" value="1"/>
</dbReference>
<comment type="caution">
    <text evidence="4">The sequence shown here is derived from an EMBL/GenBank/DDBJ whole genome shotgun (WGS) entry which is preliminary data.</text>
</comment>
<keyword evidence="2" id="KW-0057">Aromatic amino acid biosynthesis</keyword>
<evidence type="ECO:0000256" key="1">
    <source>
        <dbReference type="ARBA" id="ARBA00022605"/>
    </source>
</evidence>
<dbReference type="PANTHER" id="PTHR33563:SF1">
    <property type="entry name" value="3-DEHYDROQUINATE SYNTHASE"/>
    <property type="match status" value="1"/>
</dbReference>
<proteinExistence type="predicted"/>
<evidence type="ECO:0000313" key="5">
    <source>
        <dbReference type="Proteomes" id="UP000236333"/>
    </source>
</evidence>
<reference evidence="4 5" key="1">
    <citation type="journal article" date="2017" name="Mol. Biol. Evol.">
        <title>The 4-celled Tetrabaena socialis nuclear genome reveals the essential components for genetic control of cell number at the origin of multicellularity in the volvocine lineage.</title>
        <authorList>
            <person name="Featherston J."/>
            <person name="Arakaki Y."/>
            <person name="Hanschen E.R."/>
            <person name="Ferris P.J."/>
            <person name="Michod R.E."/>
            <person name="Olson B.J.S.C."/>
            <person name="Nozaki H."/>
            <person name="Durand P.M."/>
        </authorList>
    </citation>
    <scope>NUCLEOTIDE SEQUENCE [LARGE SCALE GENOMIC DNA]</scope>
    <source>
        <strain evidence="4 5">NIES-571</strain>
    </source>
</reference>